<sequence length="169" mass="18504">MTLTAICTCGNSAIEATGRPIVTAVCYCDDCQEAARRLATKHPEALSLARPDGGTEAVLFRSDRVRWLRGETLAVQERLTATSPTNRVVVSCCNTPMMMTFERGPFWASLYRQRIDPPPPLQFLMNTRFAPDARALPRLPHAKGIPLGVAVRLALAGAGMALSRRRKPV</sequence>
<dbReference type="InterPro" id="IPR006913">
    <property type="entry name" value="CENP-V/GFA"/>
</dbReference>
<organism evidence="5 6">
    <name type="scientific">Archangium gephyra</name>
    <dbReference type="NCBI Taxonomy" id="48"/>
    <lineage>
        <taxon>Bacteria</taxon>
        <taxon>Pseudomonadati</taxon>
        <taxon>Myxococcota</taxon>
        <taxon>Myxococcia</taxon>
        <taxon>Myxococcales</taxon>
        <taxon>Cystobacterineae</taxon>
        <taxon>Archangiaceae</taxon>
        <taxon>Archangium</taxon>
    </lineage>
</organism>
<evidence type="ECO:0000259" key="4">
    <source>
        <dbReference type="Pfam" id="PF04828"/>
    </source>
</evidence>
<dbReference type="GO" id="GO:0016846">
    <property type="term" value="F:carbon-sulfur lyase activity"/>
    <property type="evidence" value="ECO:0007669"/>
    <property type="project" value="InterPro"/>
</dbReference>
<dbReference type="InterPro" id="IPR011057">
    <property type="entry name" value="Mss4-like_sf"/>
</dbReference>
<dbReference type="Gene3D" id="3.90.1590.10">
    <property type="entry name" value="glutathione-dependent formaldehyde- activating enzyme (gfa)"/>
    <property type="match status" value="1"/>
</dbReference>
<evidence type="ECO:0000256" key="1">
    <source>
        <dbReference type="ARBA" id="ARBA00005495"/>
    </source>
</evidence>
<comment type="caution">
    <text evidence="5">The sequence shown here is derived from an EMBL/GenBank/DDBJ whole genome shotgun (WGS) entry which is preliminary data.</text>
</comment>
<dbReference type="Pfam" id="PF04828">
    <property type="entry name" value="GFA"/>
    <property type="match status" value="1"/>
</dbReference>
<proteinExistence type="inferred from homology"/>
<dbReference type="EMBL" id="QFQP01000079">
    <property type="protein sequence ID" value="PZR03634.1"/>
    <property type="molecule type" value="Genomic_DNA"/>
</dbReference>
<evidence type="ECO:0000256" key="3">
    <source>
        <dbReference type="ARBA" id="ARBA00022833"/>
    </source>
</evidence>
<dbReference type="GO" id="GO:0046872">
    <property type="term" value="F:metal ion binding"/>
    <property type="evidence" value="ECO:0007669"/>
    <property type="project" value="UniProtKB-KW"/>
</dbReference>
<keyword evidence="2" id="KW-0479">Metal-binding</keyword>
<name>A0A2W5UK25_9BACT</name>
<evidence type="ECO:0000313" key="6">
    <source>
        <dbReference type="Proteomes" id="UP000249061"/>
    </source>
</evidence>
<dbReference type="AlphaFoldDB" id="A0A2W5UK25"/>
<gene>
    <name evidence="5" type="ORF">DI536_35740</name>
</gene>
<accession>A0A2W5UK25</accession>
<comment type="similarity">
    <text evidence="1">Belongs to the Gfa family.</text>
</comment>
<keyword evidence="3" id="KW-0862">Zinc</keyword>
<dbReference type="Proteomes" id="UP000249061">
    <property type="component" value="Unassembled WGS sequence"/>
</dbReference>
<evidence type="ECO:0000256" key="2">
    <source>
        <dbReference type="ARBA" id="ARBA00022723"/>
    </source>
</evidence>
<evidence type="ECO:0000313" key="5">
    <source>
        <dbReference type="EMBL" id="PZR03634.1"/>
    </source>
</evidence>
<protein>
    <recommendedName>
        <fullName evidence="4">CENP-V/GFA domain-containing protein</fullName>
    </recommendedName>
</protein>
<reference evidence="5 6" key="1">
    <citation type="submission" date="2017-08" db="EMBL/GenBank/DDBJ databases">
        <title>Infants hospitalized years apart are colonized by the same room-sourced microbial strains.</title>
        <authorList>
            <person name="Brooks B."/>
            <person name="Olm M.R."/>
            <person name="Firek B.A."/>
            <person name="Baker R."/>
            <person name="Thomas B.C."/>
            <person name="Morowitz M.J."/>
            <person name="Banfield J.F."/>
        </authorList>
    </citation>
    <scope>NUCLEOTIDE SEQUENCE [LARGE SCALE GENOMIC DNA]</scope>
    <source>
        <strain evidence="5">S2_003_000_R2_14</strain>
    </source>
</reference>
<feature type="domain" description="CENP-V/GFA" evidence="4">
    <location>
        <begin position="3"/>
        <end position="34"/>
    </location>
</feature>
<dbReference type="SUPFAM" id="SSF51316">
    <property type="entry name" value="Mss4-like"/>
    <property type="match status" value="1"/>
</dbReference>